<keyword evidence="8" id="KW-0862">Zinc</keyword>
<dbReference type="Pfam" id="PF01546">
    <property type="entry name" value="Peptidase_M20"/>
    <property type="match status" value="1"/>
</dbReference>
<dbReference type="InterPro" id="IPR001261">
    <property type="entry name" value="ArgE/DapE_CS"/>
</dbReference>
<dbReference type="InterPro" id="IPR036264">
    <property type="entry name" value="Bact_exopeptidase_dim_dom"/>
</dbReference>
<evidence type="ECO:0000313" key="11">
    <source>
        <dbReference type="EMBL" id="TSI15429.1"/>
    </source>
</evidence>
<organism evidence="11 12">
    <name type="scientific">Brevibacterium aurantiacum</name>
    <dbReference type="NCBI Taxonomy" id="273384"/>
    <lineage>
        <taxon>Bacteria</taxon>
        <taxon>Bacillati</taxon>
        <taxon>Actinomycetota</taxon>
        <taxon>Actinomycetes</taxon>
        <taxon>Micrococcales</taxon>
        <taxon>Brevibacteriaceae</taxon>
        <taxon>Brevibacterium</taxon>
    </lineage>
</organism>
<evidence type="ECO:0000256" key="2">
    <source>
        <dbReference type="ARBA" id="ARBA00005691"/>
    </source>
</evidence>
<evidence type="ECO:0000256" key="4">
    <source>
        <dbReference type="ARBA" id="ARBA00022571"/>
    </source>
</evidence>
<comment type="similarity">
    <text evidence="2">Belongs to the peptidase M20A family. ArgE subfamily.</text>
</comment>
<gene>
    <name evidence="11" type="primary">argE</name>
    <name evidence="11" type="ORF">FO013_11715</name>
</gene>
<dbReference type="NCBIfam" id="TIGR01892">
    <property type="entry name" value="AcOrn-deacetyl"/>
    <property type="match status" value="1"/>
</dbReference>
<dbReference type="Gene3D" id="3.40.630.10">
    <property type="entry name" value="Zn peptidases"/>
    <property type="match status" value="1"/>
</dbReference>
<dbReference type="GO" id="GO:0046872">
    <property type="term" value="F:metal ion binding"/>
    <property type="evidence" value="ECO:0007669"/>
    <property type="project" value="UniProtKB-KW"/>
</dbReference>
<dbReference type="CDD" id="cd03894">
    <property type="entry name" value="M20_ArgE"/>
    <property type="match status" value="1"/>
</dbReference>
<evidence type="ECO:0000256" key="8">
    <source>
        <dbReference type="ARBA" id="ARBA00022833"/>
    </source>
</evidence>
<name>A0A556CDB3_BREAU</name>
<dbReference type="SUPFAM" id="SSF55031">
    <property type="entry name" value="Bacterial exopeptidase dimerisation domain"/>
    <property type="match status" value="1"/>
</dbReference>
<proteinExistence type="inferred from homology"/>
<evidence type="ECO:0000256" key="6">
    <source>
        <dbReference type="ARBA" id="ARBA00022723"/>
    </source>
</evidence>
<keyword evidence="3" id="KW-0963">Cytoplasm</keyword>
<dbReference type="InterPro" id="IPR002933">
    <property type="entry name" value="Peptidase_M20"/>
</dbReference>
<keyword evidence="7 11" id="KW-0378">Hydrolase</keyword>
<dbReference type="InterPro" id="IPR010169">
    <property type="entry name" value="AcOrn-deacetyl"/>
</dbReference>
<dbReference type="OrthoDB" id="7055905at2"/>
<dbReference type="EC" id="3.5.1.16" evidence="11"/>
<comment type="cofactor">
    <cofactor evidence="1">
        <name>Zn(2+)</name>
        <dbReference type="ChEBI" id="CHEBI:29105"/>
    </cofactor>
</comment>
<evidence type="ECO:0000256" key="7">
    <source>
        <dbReference type="ARBA" id="ARBA00022801"/>
    </source>
</evidence>
<reference evidence="11 12" key="1">
    <citation type="submission" date="2019-07" db="EMBL/GenBank/DDBJ databases">
        <title>Draft genome sequence of Brevibacterium aurantiacum XU54 isolated from Xinjiang China.</title>
        <authorList>
            <person name="Xu X."/>
        </authorList>
    </citation>
    <scope>NUCLEOTIDE SEQUENCE [LARGE SCALE GENOMIC DNA]</scope>
    <source>
        <strain evidence="11 12">XU54</strain>
    </source>
</reference>
<comment type="caution">
    <text evidence="11">The sequence shown here is derived from an EMBL/GenBank/DDBJ whole genome shotgun (WGS) entry which is preliminary data.</text>
</comment>
<evidence type="ECO:0000313" key="12">
    <source>
        <dbReference type="Proteomes" id="UP000316406"/>
    </source>
</evidence>
<dbReference type="SUPFAM" id="SSF53187">
    <property type="entry name" value="Zn-dependent exopeptidases"/>
    <property type="match status" value="1"/>
</dbReference>
<keyword evidence="6" id="KW-0479">Metal-binding</keyword>
<dbReference type="PROSITE" id="PS00759">
    <property type="entry name" value="ARGE_DAPE_CPG2_2"/>
    <property type="match status" value="1"/>
</dbReference>
<dbReference type="InterPro" id="IPR050072">
    <property type="entry name" value="Peptidase_M20A"/>
</dbReference>
<dbReference type="PANTHER" id="PTHR43808:SF31">
    <property type="entry name" value="N-ACETYL-L-CITRULLINE DEACETYLASE"/>
    <property type="match status" value="1"/>
</dbReference>
<dbReference type="GO" id="GO:0008777">
    <property type="term" value="F:acetylornithine deacetylase activity"/>
    <property type="evidence" value="ECO:0007669"/>
    <property type="project" value="UniProtKB-EC"/>
</dbReference>
<dbReference type="Gene3D" id="3.30.70.360">
    <property type="match status" value="1"/>
</dbReference>
<evidence type="ECO:0000256" key="5">
    <source>
        <dbReference type="ARBA" id="ARBA00022605"/>
    </source>
</evidence>
<keyword evidence="4" id="KW-0055">Arginine biosynthesis</keyword>
<dbReference type="PANTHER" id="PTHR43808">
    <property type="entry name" value="ACETYLORNITHINE DEACETYLASE"/>
    <property type="match status" value="1"/>
</dbReference>
<keyword evidence="5" id="KW-0028">Amino-acid biosynthesis</keyword>
<keyword evidence="12" id="KW-1185">Reference proteome</keyword>
<dbReference type="NCBIfam" id="NF005710">
    <property type="entry name" value="PRK07522.1"/>
    <property type="match status" value="1"/>
</dbReference>
<dbReference type="GO" id="GO:0006526">
    <property type="term" value="P:L-arginine biosynthetic process"/>
    <property type="evidence" value="ECO:0007669"/>
    <property type="project" value="UniProtKB-KW"/>
</dbReference>
<dbReference type="Proteomes" id="UP000316406">
    <property type="component" value="Unassembled WGS sequence"/>
</dbReference>
<evidence type="ECO:0000256" key="1">
    <source>
        <dbReference type="ARBA" id="ARBA00001947"/>
    </source>
</evidence>
<feature type="domain" description="Peptidase M20 dimerisation" evidence="10">
    <location>
        <begin position="250"/>
        <end position="356"/>
    </location>
</feature>
<dbReference type="AlphaFoldDB" id="A0A556CDB3"/>
<sequence length="476" mass="50536">MDLLHSADRAIAENCLPPRKSWSQLTRLHDLTNISDVVYRGLVTAVPHGRDPTRFRFRLTRRFIPVQSGAAVSALPAEATISEITDLITFDTTSRDTNLPLIDHVVERLKAAGIESQMVPNAEGTKANLLATLPAADGSTSGGIVLSGHTDVVPVDGQDWSSDPFTPQVRDGKLYARGSADMKSFIGVILAKLPDLAAAKLKEPIHLAFSYDEEVGCVGAIDLVDTITEAGLAPRGCIVGEPSSMRVVRGHKSMNVFRVDFHGVAAHSSLTPEGVNSIAYAAEFVTFVHAVAAEFRTEGPFDENYVVPFTTVTANTISGGIAVNTIPAEASVQFEFRSLGSVDREALVERFRAEAARLERMMRAENDSARVDFTVEAAAPGCETPAEADIVSLAGQWGGEISDDKVTYGTEAGLYSNAGIPTVVCGPGDIAQAHAPDEFIELEQIAACEVFIGNLITDLSAEGDLGAAADLSTAGK</sequence>
<evidence type="ECO:0000259" key="10">
    <source>
        <dbReference type="Pfam" id="PF07687"/>
    </source>
</evidence>
<protein>
    <submittedName>
        <fullName evidence="11">Acetylornithine deacetylase</fullName>
        <ecNumber evidence="11">3.5.1.16</ecNumber>
    </submittedName>
</protein>
<dbReference type="InterPro" id="IPR011650">
    <property type="entry name" value="Peptidase_M20_dimer"/>
</dbReference>
<evidence type="ECO:0000256" key="9">
    <source>
        <dbReference type="ARBA" id="ARBA00023285"/>
    </source>
</evidence>
<keyword evidence="9" id="KW-0170">Cobalt</keyword>
<dbReference type="Pfam" id="PF07687">
    <property type="entry name" value="M20_dimer"/>
    <property type="match status" value="1"/>
</dbReference>
<dbReference type="EMBL" id="VLTK01000006">
    <property type="protein sequence ID" value="TSI15429.1"/>
    <property type="molecule type" value="Genomic_DNA"/>
</dbReference>
<accession>A0A556CDB3</accession>
<evidence type="ECO:0000256" key="3">
    <source>
        <dbReference type="ARBA" id="ARBA00022490"/>
    </source>
</evidence>